<evidence type="ECO:0000259" key="1">
    <source>
        <dbReference type="Pfam" id="PF13511"/>
    </source>
</evidence>
<reference evidence="2 3" key="1">
    <citation type="submission" date="2018-02" db="EMBL/GenBank/DDBJ databases">
        <title>FDA/CDC Antimicrobial Resistant Isolate Bank Genome Sequencing.</title>
        <authorList>
            <person name="Benahmed F.H."/>
            <person name="Lutgring J.D."/>
            <person name="Yoo B."/>
            <person name="Machado M."/>
            <person name="Brown A."/>
            <person name="McAllister G."/>
            <person name="Perry A."/>
            <person name="Halpin A.L."/>
            <person name="Vavikolanu K."/>
            <person name="Ott S."/>
            <person name="Zhao X."/>
            <person name="Tallon L.J."/>
            <person name="Sadzewicz L."/>
            <person name="Aluvathingal J."/>
            <person name="Nadendla S."/>
            <person name="Voskania-kordi A."/>
            <person name="Simonyan V."/>
            <person name="Patel J."/>
            <person name="Shawar R.M."/>
        </authorList>
    </citation>
    <scope>NUCLEOTIDE SEQUENCE [LARGE SCALE GENOMIC DNA]</scope>
    <source>
        <strain evidence="2 3">AR_0356</strain>
    </source>
</reference>
<dbReference type="RefSeq" id="WP_034081799.1">
    <property type="nucleotide sequence ID" value="NZ_CP027169.1"/>
</dbReference>
<dbReference type="Pfam" id="PF13511">
    <property type="entry name" value="DUF4124"/>
    <property type="match status" value="1"/>
</dbReference>
<protein>
    <recommendedName>
        <fullName evidence="1">DUF4124 domain-containing protein</fullName>
    </recommendedName>
</protein>
<keyword evidence="3" id="KW-1185">Reference proteome</keyword>
<dbReference type="EMBL" id="CP027169">
    <property type="protein sequence ID" value="AVK04875.1"/>
    <property type="molecule type" value="Genomic_DNA"/>
</dbReference>
<feature type="domain" description="DUF4124" evidence="1">
    <location>
        <begin position="7"/>
        <end position="57"/>
    </location>
</feature>
<dbReference type="Proteomes" id="UP000238390">
    <property type="component" value="Chromosome"/>
</dbReference>
<accession>A0A2R3ISI7</accession>
<evidence type="ECO:0000313" key="2">
    <source>
        <dbReference type="EMBL" id="AVK04875.1"/>
    </source>
</evidence>
<proteinExistence type="predicted"/>
<organism evidence="2 3">
    <name type="scientific">Pseudomonas paraeruginosa</name>
    <dbReference type="NCBI Taxonomy" id="2994495"/>
    <lineage>
        <taxon>Bacteria</taxon>
        <taxon>Pseudomonadati</taxon>
        <taxon>Pseudomonadota</taxon>
        <taxon>Gammaproteobacteria</taxon>
        <taxon>Pseudomonadales</taxon>
        <taxon>Pseudomonadaceae</taxon>
        <taxon>Pseudomonas</taxon>
    </lineage>
</organism>
<name>A0A2R3ISI7_9PSED</name>
<evidence type="ECO:0000313" key="3">
    <source>
        <dbReference type="Proteomes" id="UP000238390"/>
    </source>
</evidence>
<dbReference type="InterPro" id="IPR025392">
    <property type="entry name" value="DUF4124"/>
</dbReference>
<gene>
    <name evidence="2" type="ORF">CSB93_0678</name>
</gene>
<dbReference type="AlphaFoldDB" id="A0A2R3ISI7"/>
<sequence length="173" mass="18379">MRLIISCLLLAAALPAGAQIYQYTDANGNKVFTNQPPDGVQAQTVELQPTNTVGIDTPAKAPADATPVGDEASAAYEILALSDLPTEEALRANNGTFNVSVSIRPALRSGHQLQLVLDGKPYGTPSSGTRFTLHEIDRGDHSLAVQVLNGERVLQASPPVSFTVQRVHLGKKR</sequence>